<proteinExistence type="inferred from homology"/>
<keyword evidence="2 8" id="KW-0813">Transport</keyword>
<feature type="domain" description="ABC transporter" evidence="9">
    <location>
        <begin position="15"/>
        <end position="246"/>
    </location>
</feature>
<dbReference type="InterPro" id="IPR050093">
    <property type="entry name" value="ABC_SmlMolc_Importer"/>
</dbReference>
<dbReference type="GO" id="GO:0005524">
    <property type="term" value="F:ATP binding"/>
    <property type="evidence" value="ECO:0007669"/>
    <property type="project" value="UniProtKB-KW"/>
</dbReference>
<evidence type="ECO:0000256" key="1">
    <source>
        <dbReference type="ARBA" id="ARBA00004533"/>
    </source>
</evidence>
<dbReference type="InterPro" id="IPR005893">
    <property type="entry name" value="PotA-like"/>
</dbReference>
<dbReference type="GO" id="GO:0043190">
    <property type="term" value="C:ATP-binding cassette (ABC) transporter complex"/>
    <property type="evidence" value="ECO:0007669"/>
    <property type="project" value="InterPro"/>
</dbReference>
<evidence type="ECO:0000256" key="7">
    <source>
        <dbReference type="ARBA" id="ARBA00023136"/>
    </source>
</evidence>
<evidence type="ECO:0000313" key="10">
    <source>
        <dbReference type="EMBL" id="KAB2663788.1"/>
    </source>
</evidence>
<dbReference type="PANTHER" id="PTHR42781:SF6">
    <property type="entry name" value="SPERMIDINE_PUTRESCINE IMPORT ATP-BINDING PROTEIN POTA"/>
    <property type="match status" value="1"/>
</dbReference>
<dbReference type="SUPFAM" id="SSF52540">
    <property type="entry name" value="P-loop containing nucleoside triphosphate hydrolases"/>
    <property type="match status" value="1"/>
</dbReference>
<dbReference type="Pfam" id="PF00005">
    <property type="entry name" value="ABC_tran"/>
    <property type="match status" value="1"/>
</dbReference>
<keyword evidence="3 8" id="KW-1003">Cell membrane</keyword>
<dbReference type="InterPro" id="IPR008995">
    <property type="entry name" value="Mo/tungstate-bd_C_term_dom"/>
</dbReference>
<evidence type="ECO:0000256" key="3">
    <source>
        <dbReference type="ARBA" id="ARBA00022475"/>
    </source>
</evidence>
<dbReference type="PANTHER" id="PTHR42781">
    <property type="entry name" value="SPERMIDINE/PUTRESCINE IMPORT ATP-BINDING PROTEIN POTA"/>
    <property type="match status" value="1"/>
</dbReference>
<dbReference type="InterPro" id="IPR003593">
    <property type="entry name" value="AAA+_ATPase"/>
</dbReference>
<keyword evidence="11" id="KW-1185">Reference proteome</keyword>
<dbReference type="GO" id="GO:0016887">
    <property type="term" value="F:ATP hydrolysis activity"/>
    <property type="evidence" value="ECO:0007669"/>
    <property type="project" value="InterPro"/>
</dbReference>
<name>A0A833FNT9_9HYPH</name>
<comment type="caution">
    <text evidence="10">The sequence shown here is derived from an EMBL/GenBank/DDBJ whole genome shotgun (WGS) entry which is preliminary data.</text>
</comment>
<dbReference type="EC" id="7.6.2.11" evidence="8"/>
<keyword evidence="7 8" id="KW-0472">Membrane</keyword>
<evidence type="ECO:0000256" key="2">
    <source>
        <dbReference type="ARBA" id="ARBA00022448"/>
    </source>
</evidence>
<comment type="similarity">
    <text evidence="8">Belongs to the ABC transporter superfamily. Spermidine/putrescine importer (TC 3.A.1.11.1) family.</text>
</comment>
<evidence type="ECO:0000259" key="9">
    <source>
        <dbReference type="PROSITE" id="PS50893"/>
    </source>
</evidence>
<dbReference type="GO" id="GO:0015847">
    <property type="term" value="P:putrescine transport"/>
    <property type="evidence" value="ECO:0007669"/>
    <property type="project" value="UniProtKB-ARBA"/>
</dbReference>
<dbReference type="PROSITE" id="PS50893">
    <property type="entry name" value="ABC_TRANSPORTER_2"/>
    <property type="match status" value="1"/>
</dbReference>
<sequence length="367" mass="40351">MNSSTVNVRGLPDFVTLQGVTKSYDGISNVVDKLDLEVGSTEFLTLLGPSGSGKTTILTMLAGFEMPSAGIIRMGSNTITNLPSHRRDIGVVFQNYALFPHMTVAENVAFPLEMRKLARAERDRRVCDVLTMVGLEQHMERKPAQLSGGQQQRVALARAIVFQPKLILMDEPLGALDNELRKRMQIEIRSLQQKLGVAVVFVTHDQSEALTMSDRVAVFNAGKIQQIDTPENIYGNPANPFVAGFIGETSWMNGQVLDVSDLGVRLATSLGTVVARNPRDLRPGDQAIFAVRPEDMQLNEITSVENTADVTITNITYLGDALLLTCVGRSDEVLTAKIHKRAVHQFLNTGSTCTLRWRADDTLAFRK</sequence>
<dbReference type="AlphaFoldDB" id="A0A833FNT9"/>
<dbReference type="Gene3D" id="3.40.50.300">
    <property type="entry name" value="P-loop containing nucleotide triphosphate hydrolases"/>
    <property type="match status" value="1"/>
</dbReference>
<accession>A0A833FNT9</accession>
<keyword evidence="5 8" id="KW-0067">ATP-binding</keyword>
<comment type="catalytic activity">
    <reaction evidence="8">
        <text>ATP + H2O + polyamine-[polyamine-binding protein]Side 1 = ADP + phosphate + polyamineSide 2 + [polyamine-binding protein]Side 1.</text>
        <dbReference type="EC" id="7.6.2.11"/>
    </reaction>
</comment>
<comment type="subcellular location">
    <subcellularLocation>
        <location evidence="1">Cell inner membrane</location>
    </subcellularLocation>
</comment>
<comment type="subunit">
    <text evidence="8">The complex is composed of two ATP-binding proteins (PotA), two transmembrane proteins (PotB and PotC) and a solute-binding protein (PotD).</text>
</comment>
<dbReference type="FunFam" id="3.40.50.300:FF:000133">
    <property type="entry name" value="Spermidine/putrescine import ATP-binding protein PotA"/>
    <property type="match status" value="1"/>
</dbReference>
<dbReference type="Pfam" id="PF08402">
    <property type="entry name" value="TOBE_2"/>
    <property type="match status" value="1"/>
</dbReference>
<dbReference type="GO" id="GO:0015417">
    <property type="term" value="F:ABC-type polyamine transporter activity"/>
    <property type="evidence" value="ECO:0007669"/>
    <property type="project" value="UniProtKB-EC"/>
</dbReference>
<dbReference type="SUPFAM" id="SSF50331">
    <property type="entry name" value="MOP-like"/>
    <property type="match status" value="1"/>
</dbReference>
<evidence type="ECO:0000256" key="8">
    <source>
        <dbReference type="RuleBase" id="RU364083"/>
    </source>
</evidence>
<dbReference type="PROSITE" id="PS00211">
    <property type="entry name" value="ABC_TRANSPORTER_1"/>
    <property type="match status" value="1"/>
</dbReference>
<evidence type="ECO:0000256" key="4">
    <source>
        <dbReference type="ARBA" id="ARBA00022741"/>
    </source>
</evidence>
<dbReference type="Proteomes" id="UP000430843">
    <property type="component" value="Unassembled WGS sequence"/>
</dbReference>
<dbReference type="SMART" id="SM00382">
    <property type="entry name" value="AAA"/>
    <property type="match status" value="1"/>
</dbReference>
<evidence type="ECO:0000313" key="11">
    <source>
        <dbReference type="Proteomes" id="UP000430843"/>
    </source>
</evidence>
<evidence type="ECO:0000256" key="5">
    <source>
        <dbReference type="ARBA" id="ARBA00022840"/>
    </source>
</evidence>
<protein>
    <recommendedName>
        <fullName evidence="8">Spermidine/putrescine import ATP-binding protein PotA</fullName>
        <ecNumber evidence="8">7.6.2.11</ecNumber>
    </recommendedName>
</protein>
<comment type="function">
    <text evidence="8">Part of the ABC transporter complex PotABCD involved in spermidine/putrescine import. Responsible for energy coupling to the transport system.</text>
</comment>
<keyword evidence="4 8" id="KW-0547">Nucleotide-binding</keyword>
<dbReference type="InterPro" id="IPR027417">
    <property type="entry name" value="P-loop_NTPase"/>
</dbReference>
<keyword evidence="6 8" id="KW-1278">Translocase</keyword>
<dbReference type="InterPro" id="IPR017871">
    <property type="entry name" value="ABC_transporter-like_CS"/>
</dbReference>
<evidence type="ECO:0000256" key="6">
    <source>
        <dbReference type="ARBA" id="ARBA00022967"/>
    </source>
</evidence>
<dbReference type="NCBIfam" id="TIGR01187">
    <property type="entry name" value="potA"/>
    <property type="match status" value="1"/>
</dbReference>
<dbReference type="InterPro" id="IPR013611">
    <property type="entry name" value="Transp-assoc_OB_typ2"/>
</dbReference>
<dbReference type="EMBL" id="WBWA01000018">
    <property type="protein sequence ID" value="KAB2663788.1"/>
    <property type="molecule type" value="Genomic_DNA"/>
</dbReference>
<dbReference type="InterPro" id="IPR003439">
    <property type="entry name" value="ABC_transporter-like_ATP-bd"/>
</dbReference>
<reference evidence="10 11" key="1">
    <citation type="submission" date="2019-09" db="EMBL/GenBank/DDBJ databases">
        <title>Taxonomic organization of the family Brucellaceae based on a phylogenomic approach.</title>
        <authorList>
            <person name="Leclercq S."/>
            <person name="Cloeckaert A."/>
            <person name="Zygmunt M.S."/>
        </authorList>
    </citation>
    <scope>NUCLEOTIDE SEQUENCE [LARGE SCALE GENOMIC DNA]</scope>
    <source>
        <strain evidence="10 11">LMG 18957</strain>
    </source>
</reference>
<organism evidence="10 11">
    <name type="scientific">Brucella tritici</name>
    <dbReference type="NCBI Taxonomy" id="94626"/>
    <lineage>
        <taxon>Bacteria</taxon>
        <taxon>Pseudomonadati</taxon>
        <taxon>Pseudomonadota</taxon>
        <taxon>Alphaproteobacteria</taxon>
        <taxon>Hyphomicrobiales</taxon>
        <taxon>Brucellaceae</taxon>
        <taxon>Brucella/Ochrobactrum group</taxon>
        <taxon>Brucella</taxon>
    </lineage>
</organism>
<dbReference type="Gene3D" id="2.40.50.100">
    <property type="match status" value="1"/>
</dbReference>
<gene>
    <name evidence="8" type="primary">potA</name>
    <name evidence="10" type="ORF">F9K91_17485</name>
</gene>